<evidence type="ECO:0000313" key="2">
    <source>
        <dbReference type="Proteomes" id="UP001500523"/>
    </source>
</evidence>
<dbReference type="EMBL" id="BAABBF010000005">
    <property type="protein sequence ID" value="GAA3715727.1"/>
    <property type="molecule type" value="Genomic_DNA"/>
</dbReference>
<organism evidence="1 2">
    <name type="scientific">Sphingomonas cynarae</name>
    <dbReference type="NCBI Taxonomy" id="930197"/>
    <lineage>
        <taxon>Bacteria</taxon>
        <taxon>Pseudomonadati</taxon>
        <taxon>Pseudomonadota</taxon>
        <taxon>Alphaproteobacteria</taxon>
        <taxon>Sphingomonadales</taxon>
        <taxon>Sphingomonadaceae</taxon>
        <taxon>Sphingomonas</taxon>
    </lineage>
</organism>
<accession>A0ABP7EDV4</accession>
<protein>
    <submittedName>
        <fullName evidence="1">Uncharacterized protein</fullName>
    </submittedName>
</protein>
<name>A0ABP7EDV4_9SPHN</name>
<gene>
    <name evidence="1" type="ORF">GCM10022268_25410</name>
</gene>
<evidence type="ECO:0000313" key="1">
    <source>
        <dbReference type="EMBL" id="GAA3715727.1"/>
    </source>
</evidence>
<sequence length="77" mass="7890">MTVPAYRLAIAATAPEMHQIAAAITGFMPAAAAAIAAQASKIQNTGVNIFGCYEHQPGEPIVGLTRGPIEQMGGIPD</sequence>
<proteinExistence type="predicted"/>
<dbReference type="RefSeq" id="WP_344693774.1">
    <property type="nucleotide sequence ID" value="NZ_BAABBF010000005.1"/>
</dbReference>
<dbReference type="Proteomes" id="UP001500523">
    <property type="component" value="Unassembled WGS sequence"/>
</dbReference>
<keyword evidence="2" id="KW-1185">Reference proteome</keyword>
<comment type="caution">
    <text evidence="1">The sequence shown here is derived from an EMBL/GenBank/DDBJ whole genome shotgun (WGS) entry which is preliminary data.</text>
</comment>
<reference evidence="2" key="1">
    <citation type="journal article" date="2019" name="Int. J. Syst. Evol. Microbiol.">
        <title>The Global Catalogue of Microorganisms (GCM) 10K type strain sequencing project: providing services to taxonomists for standard genome sequencing and annotation.</title>
        <authorList>
            <consortium name="The Broad Institute Genomics Platform"/>
            <consortium name="The Broad Institute Genome Sequencing Center for Infectious Disease"/>
            <person name="Wu L."/>
            <person name="Ma J."/>
        </authorList>
    </citation>
    <scope>NUCLEOTIDE SEQUENCE [LARGE SCALE GENOMIC DNA]</scope>
    <source>
        <strain evidence="2">JCM 17498</strain>
    </source>
</reference>